<sequence length="50" mass="5809">MENTSWLPPKYPYVKLTVDGSWLPHNQMMGIGGVIRDSTRSWRRGFAHSF</sequence>
<evidence type="ECO:0000313" key="1">
    <source>
        <dbReference type="EMBL" id="KYP65397.1"/>
    </source>
</evidence>
<accession>A0A151TEE4</accession>
<dbReference type="Proteomes" id="UP000075243">
    <property type="component" value="Chromosome 6"/>
</dbReference>
<evidence type="ECO:0008006" key="3">
    <source>
        <dbReference type="Google" id="ProtNLM"/>
    </source>
</evidence>
<protein>
    <recommendedName>
        <fullName evidence="3">RNase H type-1 domain-containing protein</fullName>
    </recommendedName>
</protein>
<keyword evidence="2" id="KW-1185">Reference proteome</keyword>
<evidence type="ECO:0000313" key="2">
    <source>
        <dbReference type="Proteomes" id="UP000075243"/>
    </source>
</evidence>
<dbReference type="Gramene" id="C.cajan_11303.t">
    <property type="protein sequence ID" value="C.cajan_11303.t.cds1"/>
    <property type="gene ID" value="C.cajan_11303"/>
</dbReference>
<organism evidence="1 2">
    <name type="scientific">Cajanus cajan</name>
    <name type="common">Pigeon pea</name>
    <name type="synonym">Cajanus indicus</name>
    <dbReference type="NCBI Taxonomy" id="3821"/>
    <lineage>
        <taxon>Eukaryota</taxon>
        <taxon>Viridiplantae</taxon>
        <taxon>Streptophyta</taxon>
        <taxon>Embryophyta</taxon>
        <taxon>Tracheophyta</taxon>
        <taxon>Spermatophyta</taxon>
        <taxon>Magnoliopsida</taxon>
        <taxon>eudicotyledons</taxon>
        <taxon>Gunneridae</taxon>
        <taxon>Pentapetalae</taxon>
        <taxon>rosids</taxon>
        <taxon>fabids</taxon>
        <taxon>Fabales</taxon>
        <taxon>Fabaceae</taxon>
        <taxon>Papilionoideae</taxon>
        <taxon>50 kb inversion clade</taxon>
        <taxon>NPAAA clade</taxon>
        <taxon>indigoferoid/millettioid clade</taxon>
        <taxon>Phaseoleae</taxon>
        <taxon>Cajanus</taxon>
    </lineage>
</organism>
<name>A0A151TEE4_CAJCA</name>
<reference evidence="1 2" key="1">
    <citation type="journal article" date="2012" name="Nat. Biotechnol.">
        <title>Draft genome sequence of pigeonpea (Cajanus cajan), an orphan legume crop of resource-poor farmers.</title>
        <authorList>
            <person name="Varshney R.K."/>
            <person name="Chen W."/>
            <person name="Li Y."/>
            <person name="Bharti A.K."/>
            <person name="Saxena R.K."/>
            <person name="Schlueter J.A."/>
            <person name="Donoghue M.T."/>
            <person name="Azam S."/>
            <person name="Fan G."/>
            <person name="Whaley A.M."/>
            <person name="Farmer A.D."/>
            <person name="Sheridan J."/>
            <person name="Iwata A."/>
            <person name="Tuteja R."/>
            <person name="Penmetsa R.V."/>
            <person name="Wu W."/>
            <person name="Upadhyaya H.D."/>
            <person name="Yang S.P."/>
            <person name="Shah T."/>
            <person name="Saxena K.B."/>
            <person name="Michael T."/>
            <person name="McCombie W.R."/>
            <person name="Yang B."/>
            <person name="Zhang G."/>
            <person name="Yang H."/>
            <person name="Wang J."/>
            <person name="Spillane C."/>
            <person name="Cook D.R."/>
            <person name="May G.D."/>
            <person name="Xu X."/>
            <person name="Jackson S.A."/>
        </authorList>
    </citation>
    <scope>NUCLEOTIDE SEQUENCE [LARGE SCALE GENOMIC DNA]</scope>
    <source>
        <strain evidence="2">cv. Asha</strain>
    </source>
</reference>
<dbReference type="EMBL" id="CM003608">
    <property type="protein sequence ID" value="KYP65397.1"/>
    <property type="molecule type" value="Genomic_DNA"/>
</dbReference>
<gene>
    <name evidence="1" type="ORF">KK1_011630</name>
</gene>
<dbReference type="AlphaFoldDB" id="A0A151TEE4"/>
<proteinExistence type="predicted"/>